<reference evidence="4" key="1">
    <citation type="journal article" date="2019" name="Int. J. Syst. Evol. Microbiol.">
        <title>The Global Catalogue of Microorganisms (GCM) 10K type strain sequencing project: providing services to taxonomists for standard genome sequencing and annotation.</title>
        <authorList>
            <consortium name="The Broad Institute Genomics Platform"/>
            <consortium name="The Broad Institute Genome Sequencing Center for Infectious Disease"/>
            <person name="Wu L."/>
            <person name="Ma J."/>
        </authorList>
    </citation>
    <scope>NUCLEOTIDE SEQUENCE [LARGE SCALE GENOMIC DNA]</scope>
    <source>
        <strain evidence="4">CCUG 60898</strain>
    </source>
</reference>
<evidence type="ECO:0000313" key="3">
    <source>
        <dbReference type="EMBL" id="MFD0977885.1"/>
    </source>
</evidence>
<organism evidence="3 4">
    <name type="scientific">Salinimicrobium gaetbulicola</name>
    <dbReference type="NCBI Taxonomy" id="999702"/>
    <lineage>
        <taxon>Bacteria</taxon>
        <taxon>Pseudomonadati</taxon>
        <taxon>Bacteroidota</taxon>
        <taxon>Flavobacteriia</taxon>
        <taxon>Flavobacteriales</taxon>
        <taxon>Flavobacteriaceae</taxon>
        <taxon>Salinimicrobium</taxon>
    </lineage>
</organism>
<evidence type="ECO:0000259" key="2">
    <source>
        <dbReference type="SMART" id="SM00867"/>
    </source>
</evidence>
<gene>
    <name evidence="3" type="ORF">ACFQ1G_13895</name>
</gene>
<keyword evidence="1" id="KW-0732">Signal</keyword>
<dbReference type="PANTHER" id="PTHR34406:SF1">
    <property type="entry name" value="PROTEIN YCEI"/>
    <property type="match status" value="1"/>
</dbReference>
<comment type="caution">
    <text evidence="3">The sequence shown here is derived from an EMBL/GenBank/DDBJ whole genome shotgun (WGS) entry which is preliminary data.</text>
</comment>
<dbReference type="RefSeq" id="WP_380740534.1">
    <property type="nucleotide sequence ID" value="NZ_JBHTJP010000035.1"/>
</dbReference>
<feature type="signal peptide" evidence="1">
    <location>
        <begin position="1"/>
        <end position="22"/>
    </location>
</feature>
<sequence>MIMKKKALNLVLIAGIAIGSIACKNDKKEIVETRDTQEATVSAEDAENYKINTNASTITWKGTKPTGEHVGTINIQKGTISATSEKVTGGNVVIDMNSITVTDEGMEEKKRTNLENHLKGTVEGKENHFFNVEKYPTATFEITGITEEEGKKMLQGNLTIKEDTKNIHVPVKTTVTGDEILIESESFTIDRTDWKVNYGSKSVFDDLGDSFINDDIELSILVKAKKA</sequence>
<evidence type="ECO:0000313" key="4">
    <source>
        <dbReference type="Proteomes" id="UP001597100"/>
    </source>
</evidence>
<proteinExistence type="predicted"/>
<dbReference type="PROSITE" id="PS51257">
    <property type="entry name" value="PROKAR_LIPOPROTEIN"/>
    <property type="match status" value="1"/>
</dbReference>
<name>A0ABW3IK50_9FLAO</name>
<dbReference type="Proteomes" id="UP001597100">
    <property type="component" value="Unassembled WGS sequence"/>
</dbReference>
<feature type="domain" description="Lipid/polyisoprenoid-binding YceI-like" evidence="2">
    <location>
        <begin position="48"/>
        <end position="225"/>
    </location>
</feature>
<dbReference type="EMBL" id="JBHTJP010000035">
    <property type="protein sequence ID" value="MFD0977885.1"/>
    <property type="molecule type" value="Genomic_DNA"/>
</dbReference>
<dbReference type="SUPFAM" id="SSF101874">
    <property type="entry name" value="YceI-like"/>
    <property type="match status" value="1"/>
</dbReference>
<dbReference type="SMART" id="SM00867">
    <property type="entry name" value="YceI"/>
    <property type="match status" value="1"/>
</dbReference>
<dbReference type="InterPro" id="IPR036761">
    <property type="entry name" value="TTHA0802/YceI-like_sf"/>
</dbReference>
<keyword evidence="4" id="KW-1185">Reference proteome</keyword>
<dbReference type="Gene3D" id="2.40.128.110">
    <property type="entry name" value="Lipid/polyisoprenoid-binding, YceI-like"/>
    <property type="match status" value="1"/>
</dbReference>
<dbReference type="InterPro" id="IPR007372">
    <property type="entry name" value="Lipid/polyisoprenoid-bd_YceI"/>
</dbReference>
<feature type="chain" id="PRO_5047186964" evidence="1">
    <location>
        <begin position="23"/>
        <end position="227"/>
    </location>
</feature>
<dbReference type="Pfam" id="PF04264">
    <property type="entry name" value="YceI"/>
    <property type="match status" value="1"/>
</dbReference>
<protein>
    <submittedName>
        <fullName evidence="3">YceI family protein</fullName>
    </submittedName>
</protein>
<dbReference type="PANTHER" id="PTHR34406">
    <property type="entry name" value="PROTEIN YCEI"/>
    <property type="match status" value="1"/>
</dbReference>
<accession>A0ABW3IK50</accession>
<evidence type="ECO:0000256" key="1">
    <source>
        <dbReference type="SAM" id="SignalP"/>
    </source>
</evidence>